<gene>
    <name evidence="2" type="ORF">ACFOMD_02050</name>
</gene>
<dbReference type="EMBL" id="JBHRXV010000001">
    <property type="protein sequence ID" value="MFC3711334.1"/>
    <property type="molecule type" value="Genomic_DNA"/>
</dbReference>
<proteinExistence type="predicted"/>
<keyword evidence="3" id="KW-1185">Reference proteome</keyword>
<organism evidence="2 3">
    <name type="scientific">Sphingoaurantiacus capsulatus</name>
    <dbReference type="NCBI Taxonomy" id="1771310"/>
    <lineage>
        <taxon>Bacteria</taxon>
        <taxon>Pseudomonadati</taxon>
        <taxon>Pseudomonadota</taxon>
        <taxon>Alphaproteobacteria</taxon>
        <taxon>Sphingomonadales</taxon>
        <taxon>Sphingosinicellaceae</taxon>
        <taxon>Sphingoaurantiacus</taxon>
    </lineage>
</organism>
<evidence type="ECO:0000256" key="1">
    <source>
        <dbReference type="SAM" id="MobiDB-lite"/>
    </source>
</evidence>
<reference evidence="3" key="1">
    <citation type="journal article" date="2019" name="Int. J. Syst. Evol. Microbiol.">
        <title>The Global Catalogue of Microorganisms (GCM) 10K type strain sequencing project: providing services to taxonomists for standard genome sequencing and annotation.</title>
        <authorList>
            <consortium name="The Broad Institute Genomics Platform"/>
            <consortium name="The Broad Institute Genome Sequencing Center for Infectious Disease"/>
            <person name="Wu L."/>
            <person name="Ma J."/>
        </authorList>
    </citation>
    <scope>NUCLEOTIDE SEQUENCE [LARGE SCALE GENOMIC DNA]</scope>
    <source>
        <strain evidence="3">KCTC 42644</strain>
    </source>
</reference>
<evidence type="ECO:0000313" key="2">
    <source>
        <dbReference type="EMBL" id="MFC3711334.1"/>
    </source>
</evidence>
<dbReference type="Proteomes" id="UP001595615">
    <property type="component" value="Unassembled WGS sequence"/>
</dbReference>
<sequence>MPAPPIYLTRANAPSPRRRPVVADSGVARPPRLTLGRHMLNDFGAPLPPLRPWGLE</sequence>
<evidence type="ECO:0000313" key="3">
    <source>
        <dbReference type="Proteomes" id="UP001595615"/>
    </source>
</evidence>
<dbReference type="RefSeq" id="WP_380856038.1">
    <property type="nucleotide sequence ID" value="NZ_JBHRXV010000001.1"/>
</dbReference>
<comment type="caution">
    <text evidence="2">The sequence shown here is derived from an EMBL/GenBank/DDBJ whole genome shotgun (WGS) entry which is preliminary data.</text>
</comment>
<accession>A0ABV7X5F4</accession>
<name>A0ABV7X5F4_9SPHN</name>
<feature type="region of interest" description="Disordered" evidence="1">
    <location>
        <begin position="1"/>
        <end position="28"/>
    </location>
</feature>
<protein>
    <submittedName>
        <fullName evidence="2">Uncharacterized protein</fullName>
    </submittedName>
</protein>